<evidence type="ECO:0000256" key="1">
    <source>
        <dbReference type="ARBA" id="ARBA00022490"/>
    </source>
</evidence>
<sequence>MIENLRLFQFKNHTDISLDFDSVNLIYWENWSWKTNILEAIYLLLNCRFFSNNNVLSHIKSGNESLIVSWDFRGNFSSNEFKITLDKDFKKLNFLMNKCQITKTKYFSSNSNVAIFFSPMEVNIVYLWPSLRRDFLDEILSLTFLEFTKIKSDYLKILRNRNKLLKDISLWKADKADLNFWDNSFCGMAEKYYILRKKFIDYISLNIDVTQQILWNKYNLEFFYESKIDFNDIKGSISEYLSKNRERDIILWHTYIWPHLDDFYFNVKIDNEKYKSQDYLSRWENKSILICLKFLQLSFLEENNKKNVTLLLDDIFSELDDKHIALVMEKCFKYQTFITSQNIPSFFDEQANIKKIYIN</sequence>
<keyword evidence="4 6" id="KW-0067">ATP-binding</keyword>
<proteinExistence type="inferred from homology"/>
<dbReference type="InterPro" id="IPR001238">
    <property type="entry name" value="DNA-binding_RecF"/>
</dbReference>
<dbReference type="PANTHER" id="PTHR32182">
    <property type="entry name" value="DNA REPLICATION AND REPAIR PROTEIN RECF"/>
    <property type="match status" value="1"/>
</dbReference>
<evidence type="ECO:0000256" key="2">
    <source>
        <dbReference type="ARBA" id="ARBA00022705"/>
    </source>
</evidence>
<dbReference type="SUPFAM" id="SSF52540">
    <property type="entry name" value="P-loop containing nucleoside triphosphate hydrolases"/>
    <property type="match status" value="1"/>
</dbReference>
<evidence type="ECO:0000256" key="3">
    <source>
        <dbReference type="ARBA" id="ARBA00022741"/>
    </source>
</evidence>
<dbReference type="GO" id="GO:0005524">
    <property type="term" value="F:ATP binding"/>
    <property type="evidence" value="ECO:0007669"/>
    <property type="project" value="UniProtKB-UniRule"/>
</dbReference>
<dbReference type="EMBL" id="AMFJ01000651">
    <property type="protein sequence ID" value="EKE26868.1"/>
    <property type="molecule type" value="Genomic_DNA"/>
</dbReference>
<gene>
    <name evidence="6" type="primary">recF</name>
    <name evidence="7" type="ORF">ACD_4C00135G0007</name>
</gene>
<organism evidence="7">
    <name type="scientific">uncultured bacterium</name>
    <name type="common">gcode 4</name>
    <dbReference type="NCBI Taxonomy" id="1234023"/>
    <lineage>
        <taxon>Bacteria</taxon>
        <taxon>environmental samples</taxon>
    </lineage>
</organism>
<dbReference type="PANTHER" id="PTHR32182:SF0">
    <property type="entry name" value="DNA REPLICATION AND REPAIR PROTEIN RECF"/>
    <property type="match status" value="1"/>
</dbReference>
<name>K2FV80_9BACT</name>
<dbReference type="GO" id="GO:0005737">
    <property type="term" value="C:cytoplasm"/>
    <property type="evidence" value="ECO:0007669"/>
    <property type="project" value="UniProtKB-SubCell"/>
</dbReference>
<dbReference type="InterPro" id="IPR027417">
    <property type="entry name" value="P-loop_NTPase"/>
</dbReference>
<evidence type="ECO:0000256" key="6">
    <source>
        <dbReference type="HAMAP-Rule" id="MF_00365"/>
    </source>
</evidence>
<comment type="function">
    <text evidence="6">The RecF protein is involved in DNA metabolism; it is required for DNA replication and normal SOS inducibility. RecF binds preferentially to single-stranded, linear DNA. It also seems to bind ATP.</text>
</comment>
<dbReference type="GO" id="GO:0006260">
    <property type="term" value="P:DNA replication"/>
    <property type="evidence" value="ECO:0007669"/>
    <property type="project" value="UniProtKB-UniRule"/>
</dbReference>
<comment type="caution">
    <text evidence="6">Lacks conserved residue(s) required for the propagation of feature annotation.</text>
</comment>
<keyword evidence="6" id="KW-0234">DNA repair</keyword>
<dbReference type="NCBIfam" id="TIGR00611">
    <property type="entry name" value="recf"/>
    <property type="match status" value="1"/>
</dbReference>
<comment type="caution">
    <text evidence="7">The sequence shown here is derived from an EMBL/GenBank/DDBJ whole genome shotgun (WGS) entry which is preliminary data.</text>
</comment>
<dbReference type="Gene3D" id="1.20.1050.90">
    <property type="entry name" value="RecF/RecN/SMC, N-terminal domain"/>
    <property type="match status" value="1"/>
</dbReference>
<keyword evidence="3 6" id="KW-0547">Nucleotide-binding</keyword>
<evidence type="ECO:0000313" key="7">
    <source>
        <dbReference type="EMBL" id="EKE26868.1"/>
    </source>
</evidence>
<keyword evidence="1 6" id="KW-0963">Cytoplasm</keyword>
<comment type="similarity">
    <text evidence="6">Belongs to the RecF family.</text>
</comment>
<comment type="subcellular location">
    <subcellularLocation>
        <location evidence="6">Cytoplasm</location>
    </subcellularLocation>
</comment>
<accession>K2FV80</accession>
<keyword evidence="6" id="KW-0742">SOS response</keyword>
<dbReference type="InterPro" id="IPR042174">
    <property type="entry name" value="RecF_2"/>
</dbReference>
<protein>
    <recommendedName>
        <fullName evidence="6">DNA replication and repair protein RecF</fullName>
    </recommendedName>
</protein>
<keyword evidence="6" id="KW-0227">DNA damage</keyword>
<keyword evidence="2 6" id="KW-0235">DNA replication</keyword>
<keyword evidence="5 6" id="KW-0238">DNA-binding</keyword>
<dbReference type="Gene3D" id="3.40.50.300">
    <property type="entry name" value="P-loop containing nucleotide triphosphate hydrolases"/>
    <property type="match status" value="1"/>
</dbReference>
<dbReference type="GO" id="GO:0006302">
    <property type="term" value="P:double-strand break repair"/>
    <property type="evidence" value="ECO:0007669"/>
    <property type="project" value="TreeGrafter"/>
</dbReference>
<dbReference type="AlphaFoldDB" id="K2FV80"/>
<reference evidence="7" key="1">
    <citation type="journal article" date="2012" name="Science">
        <title>Fermentation, hydrogen, and sulfur metabolism in multiple uncultivated bacterial phyla.</title>
        <authorList>
            <person name="Wrighton K.C."/>
            <person name="Thomas B.C."/>
            <person name="Sharon I."/>
            <person name="Miller C.S."/>
            <person name="Castelle C.J."/>
            <person name="VerBerkmoes N.C."/>
            <person name="Wilkins M.J."/>
            <person name="Hettich R.L."/>
            <person name="Lipton M.S."/>
            <person name="Williams K.H."/>
            <person name="Long P.E."/>
            <person name="Banfield J.F."/>
        </authorList>
    </citation>
    <scope>NUCLEOTIDE SEQUENCE [LARGE SCALE GENOMIC DNA]</scope>
</reference>
<evidence type="ECO:0000256" key="4">
    <source>
        <dbReference type="ARBA" id="ARBA00022840"/>
    </source>
</evidence>
<dbReference type="GO" id="GO:0009432">
    <property type="term" value="P:SOS response"/>
    <property type="evidence" value="ECO:0007669"/>
    <property type="project" value="UniProtKB-UniRule"/>
</dbReference>
<dbReference type="GO" id="GO:0003697">
    <property type="term" value="F:single-stranded DNA binding"/>
    <property type="evidence" value="ECO:0007669"/>
    <property type="project" value="UniProtKB-UniRule"/>
</dbReference>
<dbReference type="GO" id="GO:0000731">
    <property type="term" value="P:DNA synthesis involved in DNA repair"/>
    <property type="evidence" value="ECO:0007669"/>
    <property type="project" value="TreeGrafter"/>
</dbReference>
<dbReference type="HAMAP" id="MF_00365">
    <property type="entry name" value="RecF"/>
    <property type="match status" value="1"/>
</dbReference>
<evidence type="ECO:0000256" key="5">
    <source>
        <dbReference type="ARBA" id="ARBA00023125"/>
    </source>
</evidence>